<keyword evidence="2" id="KW-0175">Coiled coil</keyword>
<dbReference type="GO" id="GO:0045324">
    <property type="term" value="P:late endosome to vacuole transport"/>
    <property type="evidence" value="ECO:0007669"/>
    <property type="project" value="TreeGrafter"/>
</dbReference>
<dbReference type="GO" id="GO:0006995">
    <property type="term" value="P:cellular response to nitrogen starvation"/>
    <property type="evidence" value="ECO:0007669"/>
    <property type="project" value="TreeGrafter"/>
</dbReference>
<dbReference type="InParanoid" id="A0A2R5GQB8"/>
<dbReference type="InterPro" id="IPR040455">
    <property type="entry name" value="Atg6_BARA"/>
</dbReference>
<dbReference type="GO" id="GO:0034271">
    <property type="term" value="C:phosphatidylinositol 3-kinase complex, class III, type I"/>
    <property type="evidence" value="ECO:0007669"/>
    <property type="project" value="TreeGrafter"/>
</dbReference>
<feature type="compositionally biased region" description="Basic and acidic residues" evidence="3">
    <location>
        <begin position="77"/>
        <end position="99"/>
    </location>
</feature>
<comment type="similarity">
    <text evidence="1">Belongs to the beclin family.</text>
</comment>
<dbReference type="Proteomes" id="UP000241890">
    <property type="component" value="Unassembled WGS sequence"/>
</dbReference>
<dbReference type="AlphaFoldDB" id="A0A2R5GQB8"/>
<dbReference type="Gene3D" id="1.10.418.40">
    <property type="entry name" value="Autophagy protein 6/Beclin 1"/>
    <property type="match status" value="1"/>
</dbReference>
<evidence type="ECO:0000313" key="6">
    <source>
        <dbReference type="Proteomes" id="UP000241890"/>
    </source>
</evidence>
<name>A0A2R5GQB8_9STRA</name>
<gene>
    <name evidence="5" type="ORF">FCC1311_062942</name>
</gene>
<dbReference type="OrthoDB" id="20368at2759"/>
<dbReference type="GO" id="GO:0000423">
    <property type="term" value="P:mitophagy"/>
    <property type="evidence" value="ECO:0007669"/>
    <property type="project" value="TreeGrafter"/>
</dbReference>
<dbReference type="PANTHER" id="PTHR12768:SF4">
    <property type="entry name" value="BECLIN-1"/>
    <property type="match status" value="1"/>
</dbReference>
<dbReference type="PANTHER" id="PTHR12768">
    <property type="entry name" value="BECLIN 1"/>
    <property type="match status" value="1"/>
</dbReference>
<feature type="domain" description="Atg6 BARA" evidence="4">
    <location>
        <begin position="176"/>
        <end position="346"/>
    </location>
</feature>
<dbReference type="Pfam" id="PF04111">
    <property type="entry name" value="APG6"/>
    <property type="match status" value="1"/>
</dbReference>
<protein>
    <submittedName>
        <fullName evidence="5">Beclin-1</fullName>
    </submittedName>
</protein>
<reference evidence="5 6" key="1">
    <citation type="submission" date="2017-12" db="EMBL/GenBank/DDBJ databases">
        <title>Sequencing, de novo assembly and annotation of complete genome of a new Thraustochytrid species, strain FCC1311.</title>
        <authorList>
            <person name="Sedici K."/>
            <person name="Godart F."/>
            <person name="Aiese Cigliano R."/>
            <person name="Sanseverino W."/>
            <person name="Barakat M."/>
            <person name="Ortet P."/>
            <person name="Marechal E."/>
            <person name="Cagnac O."/>
            <person name="Amato A."/>
        </authorList>
    </citation>
    <scope>NUCLEOTIDE SEQUENCE [LARGE SCALE GENOMIC DNA]</scope>
</reference>
<dbReference type="InterPro" id="IPR038274">
    <property type="entry name" value="Atg6/Beclin_C_sf"/>
</dbReference>
<dbReference type="GO" id="GO:0030674">
    <property type="term" value="F:protein-macromolecule adaptor activity"/>
    <property type="evidence" value="ECO:0007669"/>
    <property type="project" value="TreeGrafter"/>
</dbReference>
<proteinExistence type="inferred from homology"/>
<dbReference type="GO" id="GO:0034272">
    <property type="term" value="C:phosphatidylinositol 3-kinase complex, class III, type II"/>
    <property type="evidence" value="ECO:0007669"/>
    <property type="project" value="TreeGrafter"/>
</dbReference>
<sequence length="359" mass="40002">MAATAQEVEAHKVLVDILDSFAAANGHVDVEEVQRQLDASLEAAQERLPLQKDFLRTAQNASNAASSNDITTSSSKSDNDADDTHQETRETDNKMDELEKVDEASLRRDIKSLEQEFAALAQNLDQVKALEAETRELQDASWRRHALAQSAAQQSAESLESLQTRIDTAHGRRLALMQTHVLNDAFCIWYDDDFGVINGLRLGRLPSVPVEWSEINAAWGQAALLLATLATEVNFSFSKYRVVPMGSASKLAKVGNERTSYELFHTSNYTFFKSSFENAMICILYCVRELGEHAEKTDRTMCLPYAIDGDKVGGLSVRIGGSDEVWTRALKNFLADLKWLLAWSSKRIRAPLTRQISNS</sequence>
<evidence type="ECO:0000256" key="2">
    <source>
        <dbReference type="SAM" id="Coils"/>
    </source>
</evidence>
<dbReference type="GO" id="GO:0000407">
    <property type="term" value="C:phagophore assembly site"/>
    <property type="evidence" value="ECO:0007669"/>
    <property type="project" value="TreeGrafter"/>
</dbReference>
<evidence type="ECO:0000313" key="5">
    <source>
        <dbReference type="EMBL" id="GBG30074.1"/>
    </source>
</evidence>
<dbReference type="GO" id="GO:0000045">
    <property type="term" value="P:autophagosome assembly"/>
    <property type="evidence" value="ECO:0007669"/>
    <property type="project" value="TreeGrafter"/>
</dbReference>
<dbReference type="EMBL" id="BEYU01000070">
    <property type="protein sequence ID" value="GBG30074.1"/>
    <property type="molecule type" value="Genomic_DNA"/>
</dbReference>
<evidence type="ECO:0000259" key="4">
    <source>
        <dbReference type="Pfam" id="PF04111"/>
    </source>
</evidence>
<feature type="coiled-coil region" evidence="2">
    <location>
        <begin position="103"/>
        <end position="140"/>
    </location>
</feature>
<feature type="region of interest" description="Disordered" evidence="3">
    <location>
        <begin position="60"/>
        <end position="99"/>
    </location>
</feature>
<evidence type="ECO:0000256" key="3">
    <source>
        <dbReference type="SAM" id="MobiDB-lite"/>
    </source>
</evidence>
<comment type="caution">
    <text evidence="5">The sequence shown here is derived from an EMBL/GenBank/DDBJ whole genome shotgun (WGS) entry which is preliminary data.</text>
</comment>
<accession>A0A2R5GQB8</accession>
<dbReference type="GO" id="GO:0043548">
    <property type="term" value="F:phosphatidylinositol 3-kinase binding"/>
    <property type="evidence" value="ECO:0007669"/>
    <property type="project" value="TreeGrafter"/>
</dbReference>
<evidence type="ECO:0000256" key="1">
    <source>
        <dbReference type="ARBA" id="ARBA00005965"/>
    </source>
</evidence>
<feature type="compositionally biased region" description="Low complexity" evidence="3">
    <location>
        <begin position="60"/>
        <end position="76"/>
    </location>
</feature>
<dbReference type="InterPro" id="IPR007243">
    <property type="entry name" value="Atg6/Beclin"/>
</dbReference>
<organism evidence="5 6">
    <name type="scientific">Hondaea fermentalgiana</name>
    <dbReference type="NCBI Taxonomy" id="2315210"/>
    <lineage>
        <taxon>Eukaryota</taxon>
        <taxon>Sar</taxon>
        <taxon>Stramenopiles</taxon>
        <taxon>Bigyra</taxon>
        <taxon>Labyrinthulomycetes</taxon>
        <taxon>Thraustochytrida</taxon>
        <taxon>Thraustochytriidae</taxon>
        <taxon>Hondaea</taxon>
    </lineage>
</organism>
<keyword evidence="6" id="KW-1185">Reference proteome</keyword>